<feature type="domain" description="DUF5008" evidence="1">
    <location>
        <begin position="31"/>
        <end position="124"/>
    </location>
</feature>
<organism evidence="2 3">
    <name type="scientific">Pedobacter caeni</name>
    <dbReference type="NCBI Taxonomy" id="288992"/>
    <lineage>
        <taxon>Bacteria</taxon>
        <taxon>Pseudomonadati</taxon>
        <taxon>Bacteroidota</taxon>
        <taxon>Sphingobacteriia</taxon>
        <taxon>Sphingobacteriales</taxon>
        <taxon>Sphingobacteriaceae</taxon>
        <taxon>Pedobacter</taxon>
    </lineage>
</organism>
<dbReference type="Proteomes" id="UP000184287">
    <property type="component" value="Unassembled WGS sequence"/>
</dbReference>
<dbReference type="PROSITE" id="PS51257">
    <property type="entry name" value="PROKAR_LIPOPROTEIN"/>
    <property type="match status" value="1"/>
</dbReference>
<dbReference type="Pfam" id="PF17164">
    <property type="entry name" value="DUF5122"/>
    <property type="match status" value="4"/>
</dbReference>
<dbReference type="AlphaFoldDB" id="A0A1M5P8J9"/>
<gene>
    <name evidence="2" type="ORF">SAMN04488522_10954</name>
</gene>
<sequence length="536" mass="57905">MISIHKKRFRLVPFSVFILLVSLTVFSCKKSTVIGEDPYDGGKQPLGIKFANEAADPEVGIQGEEATFKIRGLRPFEGKFKVLINETEAEVLTLTDSTVKVKIPLNASTGGITVIAEGQTFFGPSFGIEGKVSLDASFKVVSGSNGSILDMIPANNGYLMVGGFSDFDSKAALKPVNAIAMMNSQGEFQSLNSGKGVSGVLFSANQLSGGQFIVAGLFNSYNRRLGISSIARLNSDGSLDSTRVQLINLTPEKPQMGFDTVSTFNGGVNGLIRKTFVRDNKITVVGNFTRYYRYFYERSTRDSKRIDITTMNQIVRMKEDGSMDSTFNFNPATRQGYEGLNGSVEGAFMQQDGKIVITGDFTSFNGKPVNRIARINLDGSRDDTFNTGSGADNIVTSVTYNETKRKIMLTGLFKNFNGTAANGVVMLNEDGSTDNSFKLGTISGGIVTFAHQLSSGKIILSGGFSRYNNVVRQGFMILNQNGSLAPGYNNSGAFEGYISKVIETSSSLGNPAVILSGFISKFDNKRVGNVLRVEIK</sequence>
<dbReference type="Gene3D" id="2.80.10.50">
    <property type="match status" value="2"/>
</dbReference>
<reference evidence="3" key="1">
    <citation type="submission" date="2016-11" db="EMBL/GenBank/DDBJ databases">
        <authorList>
            <person name="Varghese N."/>
            <person name="Submissions S."/>
        </authorList>
    </citation>
    <scope>NUCLEOTIDE SEQUENCE [LARGE SCALE GENOMIC DNA]</scope>
    <source>
        <strain evidence="3">DSM 16990</strain>
    </source>
</reference>
<dbReference type="InterPro" id="IPR013431">
    <property type="entry name" value="Delta_60_rpt"/>
</dbReference>
<keyword evidence="3" id="KW-1185">Reference proteome</keyword>
<evidence type="ECO:0000259" key="1">
    <source>
        <dbReference type="Pfam" id="PF16400"/>
    </source>
</evidence>
<accession>A0A1M5P8J9</accession>
<evidence type="ECO:0000313" key="3">
    <source>
        <dbReference type="Proteomes" id="UP000184287"/>
    </source>
</evidence>
<protein>
    <recommendedName>
        <fullName evidence="1">DUF5008 domain-containing protein</fullName>
    </recommendedName>
</protein>
<proteinExistence type="predicted"/>
<dbReference type="EMBL" id="FQUQ01000009">
    <property type="protein sequence ID" value="SHG98161.1"/>
    <property type="molecule type" value="Genomic_DNA"/>
</dbReference>
<evidence type="ECO:0000313" key="2">
    <source>
        <dbReference type="EMBL" id="SHG98161.1"/>
    </source>
</evidence>
<dbReference type="STRING" id="288992.SAMN04488522_10954"/>
<name>A0A1M5P8J9_9SPHI</name>
<dbReference type="InterPro" id="IPR032175">
    <property type="entry name" value="DUF5008"/>
</dbReference>
<dbReference type="Pfam" id="PF16400">
    <property type="entry name" value="DUF5008"/>
    <property type="match status" value="1"/>
</dbReference>